<dbReference type="PRINTS" id="PR00455">
    <property type="entry name" value="HTHTETR"/>
</dbReference>
<dbReference type="PANTHER" id="PTHR30055">
    <property type="entry name" value="HTH-TYPE TRANSCRIPTIONAL REGULATOR RUTR"/>
    <property type="match status" value="1"/>
</dbReference>
<dbReference type="InterPro" id="IPR001647">
    <property type="entry name" value="HTH_TetR"/>
</dbReference>
<dbReference type="Gene3D" id="1.10.357.10">
    <property type="entry name" value="Tetracycline Repressor, domain 2"/>
    <property type="match status" value="1"/>
</dbReference>
<evidence type="ECO:0000313" key="7">
    <source>
        <dbReference type="Proteomes" id="UP000199542"/>
    </source>
</evidence>
<gene>
    <name evidence="6" type="ORF">SAMN02927900_00947</name>
</gene>
<dbReference type="InterPro" id="IPR009057">
    <property type="entry name" value="Homeodomain-like_sf"/>
</dbReference>
<keyword evidence="3" id="KW-0804">Transcription</keyword>
<dbReference type="AlphaFoldDB" id="A0A1G4PTA2"/>
<reference evidence="6 7" key="1">
    <citation type="submission" date="2016-10" db="EMBL/GenBank/DDBJ databases">
        <authorList>
            <person name="de Groot N.N."/>
        </authorList>
    </citation>
    <scope>NUCLEOTIDE SEQUENCE [LARGE SCALE GENOMIC DNA]</scope>
    <source>
        <strain evidence="6 7">CGMCC 1.3401</strain>
    </source>
</reference>
<evidence type="ECO:0000256" key="3">
    <source>
        <dbReference type="ARBA" id="ARBA00023163"/>
    </source>
</evidence>
<dbReference type="Proteomes" id="UP000199542">
    <property type="component" value="Unassembled WGS sequence"/>
</dbReference>
<dbReference type="EMBL" id="FMTM01000001">
    <property type="protein sequence ID" value="SCW35506.1"/>
    <property type="molecule type" value="Genomic_DNA"/>
</dbReference>
<sequence>MAKVNPIRRAEIGREKRARTRAQLIAAANSLFARQAVESVTVDDVVKEAGVAKGTFYVHFDSLEAVTAAVAEELVHSFDELLQPGRVSLAEPALRIAFGCCSFIDKALNDPRWASVVARLAAVAPKGGEMARRRLFEDLQQFSKALPDDGVSAELKMEIVVGIMLQILRALGEGRLSSLDREAAIGAMLRAIGLNAEEAKSVLVRLPAAPMLESSSRSSTK</sequence>
<dbReference type="GO" id="GO:0000976">
    <property type="term" value="F:transcription cis-regulatory region binding"/>
    <property type="evidence" value="ECO:0007669"/>
    <property type="project" value="TreeGrafter"/>
</dbReference>
<evidence type="ECO:0000256" key="2">
    <source>
        <dbReference type="ARBA" id="ARBA00023125"/>
    </source>
</evidence>
<dbReference type="RefSeq" id="WP_092583726.1">
    <property type="nucleotide sequence ID" value="NZ_FMTM01000001.1"/>
</dbReference>
<keyword evidence="1" id="KW-0805">Transcription regulation</keyword>
<keyword evidence="2 4" id="KW-0238">DNA-binding</keyword>
<dbReference type="InterPro" id="IPR050109">
    <property type="entry name" value="HTH-type_TetR-like_transc_reg"/>
</dbReference>
<feature type="domain" description="HTH tetR-type" evidence="5">
    <location>
        <begin position="18"/>
        <end position="78"/>
    </location>
</feature>
<dbReference type="GO" id="GO:0003700">
    <property type="term" value="F:DNA-binding transcription factor activity"/>
    <property type="evidence" value="ECO:0007669"/>
    <property type="project" value="TreeGrafter"/>
</dbReference>
<dbReference type="PANTHER" id="PTHR30055:SF234">
    <property type="entry name" value="HTH-TYPE TRANSCRIPTIONAL REGULATOR BETI"/>
    <property type="match status" value="1"/>
</dbReference>
<proteinExistence type="predicted"/>
<evidence type="ECO:0000256" key="4">
    <source>
        <dbReference type="PROSITE-ProRule" id="PRU00335"/>
    </source>
</evidence>
<accession>A0A1G4PTA2</accession>
<dbReference type="PROSITE" id="PS50977">
    <property type="entry name" value="HTH_TETR_2"/>
    <property type="match status" value="1"/>
</dbReference>
<name>A0A1G4PTA2_9HYPH</name>
<dbReference type="Pfam" id="PF00440">
    <property type="entry name" value="TetR_N"/>
    <property type="match status" value="1"/>
</dbReference>
<evidence type="ECO:0000256" key="1">
    <source>
        <dbReference type="ARBA" id="ARBA00023015"/>
    </source>
</evidence>
<dbReference type="SUPFAM" id="SSF46689">
    <property type="entry name" value="Homeodomain-like"/>
    <property type="match status" value="1"/>
</dbReference>
<evidence type="ECO:0000259" key="5">
    <source>
        <dbReference type="PROSITE" id="PS50977"/>
    </source>
</evidence>
<organism evidence="6 7">
    <name type="scientific">Rhizobium mongolense subsp. loessense</name>
    <dbReference type="NCBI Taxonomy" id="158890"/>
    <lineage>
        <taxon>Bacteria</taxon>
        <taxon>Pseudomonadati</taxon>
        <taxon>Pseudomonadota</taxon>
        <taxon>Alphaproteobacteria</taxon>
        <taxon>Hyphomicrobiales</taxon>
        <taxon>Rhizobiaceae</taxon>
        <taxon>Rhizobium/Agrobacterium group</taxon>
        <taxon>Rhizobium</taxon>
    </lineage>
</organism>
<protein>
    <submittedName>
        <fullName evidence="6">Transcriptional regulator, TetR family</fullName>
    </submittedName>
</protein>
<feature type="DNA-binding region" description="H-T-H motif" evidence="4">
    <location>
        <begin position="41"/>
        <end position="60"/>
    </location>
</feature>
<evidence type="ECO:0000313" key="6">
    <source>
        <dbReference type="EMBL" id="SCW35506.1"/>
    </source>
</evidence>